<dbReference type="PANTHER" id="PTHR36933">
    <property type="entry name" value="SLL0788 PROTEIN"/>
    <property type="match status" value="1"/>
</dbReference>
<feature type="signal peptide" evidence="1">
    <location>
        <begin position="1"/>
        <end position="17"/>
    </location>
</feature>
<dbReference type="PANTHER" id="PTHR36933:SF1">
    <property type="entry name" value="SLL0788 PROTEIN"/>
    <property type="match status" value="1"/>
</dbReference>
<name>A0ABW3MEV4_9PSEU</name>
<dbReference type="Proteomes" id="UP001597045">
    <property type="component" value="Unassembled WGS sequence"/>
</dbReference>
<dbReference type="InterPro" id="IPR012347">
    <property type="entry name" value="Ferritin-like"/>
</dbReference>
<gene>
    <name evidence="3" type="ORF">ACFQ1S_22995</name>
</gene>
<dbReference type="Gene3D" id="1.20.1260.10">
    <property type="match status" value="1"/>
</dbReference>
<accession>A0ABW3MEV4</accession>
<keyword evidence="1" id="KW-0732">Signal</keyword>
<organism evidence="3 4">
    <name type="scientific">Kibdelosporangium lantanae</name>
    <dbReference type="NCBI Taxonomy" id="1497396"/>
    <lineage>
        <taxon>Bacteria</taxon>
        <taxon>Bacillati</taxon>
        <taxon>Actinomycetota</taxon>
        <taxon>Actinomycetes</taxon>
        <taxon>Pseudonocardiales</taxon>
        <taxon>Pseudonocardiaceae</taxon>
        <taxon>Kibdelosporangium</taxon>
    </lineage>
</organism>
<dbReference type="PROSITE" id="PS51257">
    <property type="entry name" value="PROKAR_LIPOPROTEIN"/>
    <property type="match status" value="1"/>
</dbReference>
<protein>
    <submittedName>
        <fullName evidence="3">DUF305 domain-containing protein</fullName>
    </submittedName>
</protein>
<reference evidence="4" key="1">
    <citation type="journal article" date="2019" name="Int. J. Syst. Evol. Microbiol.">
        <title>The Global Catalogue of Microorganisms (GCM) 10K type strain sequencing project: providing services to taxonomists for standard genome sequencing and annotation.</title>
        <authorList>
            <consortium name="The Broad Institute Genomics Platform"/>
            <consortium name="The Broad Institute Genome Sequencing Center for Infectious Disease"/>
            <person name="Wu L."/>
            <person name="Ma J."/>
        </authorList>
    </citation>
    <scope>NUCLEOTIDE SEQUENCE [LARGE SCALE GENOMIC DNA]</scope>
    <source>
        <strain evidence="4">JCM 31486</strain>
    </source>
</reference>
<feature type="domain" description="DUF305" evidence="2">
    <location>
        <begin position="42"/>
        <end position="182"/>
    </location>
</feature>
<comment type="caution">
    <text evidence="3">The sequence shown here is derived from an EMBL/GenBank/DDBJ whole genome shotgun (WGS) entry which is preliminary data.</text>
</comment>
<evidence type="ECO:0000313" key="3">
    <source>
        <dbReference type="EMBL" id="MFD1048200.1"/>
    </source>
</evidence>
<feature type="chain" id="PRO_5046793546" evidence="1">
    <location>
        <begin position="18"/>
        <end position="184"/>
    </location>
</feature>
<evidence type="ECO:0000313" key="4">
    <source>
        <dbReference type="Proteomes" id="UP001597045"/>
    </source>
</evidence>
<keyword evidence="4" id="KW-1185">Reference proteome</keyword>
<dbReference type="Pfam" id="PF03713">
    <property type="entry name" value="DUF305"/>
    <property type="match status" value="1"/>
</dbReference>
<dbReference type="InterPro" id="IPR005183">
    <property type="entry name" value="DUF305_CopM-like"/>
</dbReference>
<proteinExistence type="predicted"/>
<evidence type="ECO:0000259" key="2">
    <source>
        <dbReference type="Pfam" id="PF03713"/>
    </source>
</evidence>
<dbReference type="EMBL" id="JBHTIS010001455">
    <property type="protein sequence ID" value="MFD1048200.1"/>
    <property type="molecule type" value="Genomic_DNA"/>
</dbReference>
<evidence type="ECO:0000256" key="1">
    <source>
        <dbReference type="SAM" id="SignalP"/>
    </source>
</evidence>
<sequence>MRSRLIATIAVATLALAGCGSTDMPAARNQPAASSNDHNDADVQFSENMIPHHQQTIQIADLATRQGASEQVKVVAAEILSPEEKDIQTMSGWLRSWNVASPGDMSGMDMPGMISMADMKSLQSATGAAFDRKFLAMVAQHLQNGVDMAKKVLADGKHEGTRTLANKIVTEQTEQIKKVQALKV</sequence>